<protein>
    <recommendedName>
        <fullName evidence="2">Amidase domain-containing protein</fullName>
    </recommendedName>
</protein>
<dbReference type="OrthoDB" id="6428749at2759"/>
<feature type="domain" description="Amidase" evidence="2">
    <location>
        <begin position="4"/>
        <end position="202"/>
    </location>
</feature>
<sequence>MHVDMPTEMGCSLYQGNQPTLDSSAVSILRNAGALIFGKTTTPELTWLNSGPKTTNPHDVNCTPGGSSTGSAAAVADFQVPLSIGTQTGGSLMRPASYTGIFTMKPTYNAISLECQKICSIFLDTLGFFARSVEDLQLLADVFSLKDAHPHKTIPLKETRIAFMQTPMWDQAGPGTITAMNTAFTILHNRGIKVDQVPFPPEYTDSKILTQNFNTICKTEAQSSFLKEYNMDKSKLHPKSALSSKPHPTLHKDTTKLSTTSPVSEKSSLLPSSLNTTQFSPPASQKKHLSVCTISRKVSRSCL</sequence>
<evidence type="ECO:0000256" key="1">
    <source>
        <dbReference type="SAM" id="MobiDB-lite"/>
    </source>
</evidence>
<reference evidence="3 4" key="1">
    <citation type="submission" date="2017-12" db="EMBL/GenBank/DDBJ databases">
        <title>Comparative genomics of Botrytis spp.</title>
        <authorList>
            <person name="Valero-Jimenez C.A."/>
            <person name="Tapia P."/>
            <person name="Veloso J."/>
            <person name="Silva-Moreno E."/>
            <person name="Staats M."/>
            <person name="Valdes J.H."/>
            <person name="Van Kan J.A.L."/>
        </authorList>
    </citation>
    <scope>NUCLEOTIDE SEQUENCE [LARGE SCALE GENOMIC DNA]</scope>
    <source>
        <strain evidence="3 4">MUCL11595</strain>
    </source>
</reference>
<dbReference type="Gene3D" id="3.90.1300.10">
    <property type="entry name" value="Amidase signature (AS) domain"/>
    <property type="match status" value="1"/>
</dbReference>
<organism evidence="3 4">
    <name type="scientific">Botryotinia convoluta</name>
    <dbReference type="NCBI Taxonomy" id="54673"/>
    <lineage>
        <taxon>Eukaryota</taxon>
        <taxon>Fungi</taxon>
        <taxon>Dikarya</taxon>
        <taxon>Ascomycota</taxon>
        <taxon>Pezizomycotina</taxon>
        <taxon>Leotiomycetes</taxon>
        <taxon>Helotiales</taxon>
        <taxon>Sclerotiniaceae</taxon>
        <taxon>Botryotinia</taxon>
    </lineage>
</organism>
<dbReference type="InterPro" id="IPR000120">
    <property type="entry name" value="Amidase"/>
</dbReference>
<accession>A0A4Z1HSY9</accession>
<proteinExistence type="predicted"/>
<gene>
    <name evidence="3" type="ORF">BCON_0251g00110</name>
</gene>
<dbReference type="Pfam" id="PF01425">
    <property type="entry name" value="Amidase"/>
    <property type="match status" value="1"/>
</dbReference>
<dbReference type="AlphaFoldDB" id="A0A4Z1HSY9"/>
<name>A0A4Z1HSY9_9HELO</name>
<dbReference type="GO" id="GO:0003824">
    <property type="term" value="F:catalytic activity"/>
    <property type="evidence" value="ECO:0007669"/>
    <property type="project" value="InterPro"/>
</dbReference>
<dbReference type="InterPro" id="IPR036928">
    <property type="entry name" value="AS_sf"/>
</dbReference>
<dbReference type="InterPro" id="IPR023631">
    <property type="entry name" value="Amidase_dom"/>
</dbReference>
<comment type="caution">
    <text evidence="3">The sequence shown here is derived from an EMBL/GenBank/DDBJ whole genome shotgun (WGS) entry which is preliminary data.</text>
</comment>
<feature type="region of interest" description="Disordered" evidence="1">
    <location>
        <begin position="236"/>
        <end position="283"/>
    </location>
</feature>
<evidence type="ECO:0000313" key="3">
    <source>
        <dbReference type="EMBL" id="TGO48103.1"/>
    </source>
</evidence>
<dbReference type="EMBL" id="PQXN01000250">
    <property type="protein sequence ID" value="TGO48103.1"/>
    <property type="molecule type" value="Genomic_DNA"/>
</dbReference>
<keyword evidence="4" id="KW-1185">Reference proteome</keyword>
<dbReference type="PANTHER" id="PTHR11895">
    <property type="entry name" value="TRANSAMIDASE"/>
    <property type="match status" value="1"/>
</dbReference>
<dbReference type="Proteomes" id="UP000297527">
    <property type="component" value="Unassembled WGS sequence"/>
</dbReference>
<evidence type="ECO:0000259" key="2">
    <source>
        <dbReference type="Pfam" id="PF01425"/>
    </source>
</evidence>
<feature type="compositionally biased region" description="Polar residues" evidence="1">
    <location>
        <begin position="256"/>
        <end position="283"/>
    </location>
</feature>
<dbReference type="SUPFAM" id="SSF75304">
    <property type="entry name" value="Amidase signature (AS) enzymes"/>
    <property type="match status" value="1"/>
</dbReference>
<dbReference type="PANTHER" id="PTHR11895:SF151">
    <property type="entry name" value="GLUTAMYL-TRNA(GLN) AMIDOTRANSFERASE SUBUNIT A"/>
    <property type="match status" value="1"/>
</dbReference>
<evidence type="ECO:0000313" key="4">
    <source>
        <dbReference type="Proteomes" id="UP000297527"/>
    </source>
</evidence>